<organism evidence="10 11">
    <name type="scientific">Rubroshorea leprosula</name>
    <dbReference type="NCBI Taxonomy" id="152421"/>
    <lineage>
        <taxon>Eukaryota</taxon>
        <taxon>Viridiplantae</taxon>
        <taxon>Streptophyta</taxon>
        <taxon>Embryophyta</taxon>
        <taxon>Tracheophyta</taxon>
        <taxon>Spermatophyta</taxon>
        <taxon>Magnoliopsida</taxon>
        <taxon>eudicotyledons</taxon>
        <taxon>Gunneridae</taxon>
        <taxon>Pentapetalae</taxon>
        <taxon>rosids</taxon>
        <taxon>malvids</taxon>
        <taxon>Malvales</taxon>
        <taxon>Dipterocarpaceae</taxon>
        <taxon>Rubroshorea</taxon>
    </lineage>
</organism>
<dbReference type="GO" id="GO:0008270">
    <property type="term" value="F:zinc ion binding"/>
    <property type="evidence" value="ECO:0007669"/>
    <property type="project" value="InterPro"/>
</dbReference>
<keyword evidence="4" id="KW-0645">Protease</keyword>
<feature type="domain" description="Peptidase M1 membrane alanine aminopeptidase" evidence="9">
    <location>
        <begin position="169"/>
        <end position="317"/>
    </location>
</feature>
<evidence type="ECO:0000256" key="7">
    <source>
        <dbReference type="ARBA" id="ARBA00022833"/>
    </source>
</evidence>
<evidence type="ECO:0000313" key="11">
    <source>
        <dbReference type="Proteomes" id="UP001054252"/>
    </source>
</evidence>
<dbReference type="PRINTS" id="PR00756">
    <property type="entry name" value="ALADIPTASE"/>
</dbReference>
<dbReference type="EMBL" id="BPVZ01000062">
    <property type="protein sequence ID" value="GKV23141.1"/>
    <property type="molecule type" value="Genomic_DNA"/>
</dbReference>
<dbReference type="InterPro" id="IPR001930">
    <property type="entry name" value="Peptidase_M1"/>
</dbReference>
<gene>
    <name evidence="10" type="ORF">SLEP1_g32908</name>
</gene>
<dbReference type="Gene3D" id="2.60.40.1730">
    <property type="entry name" value="tricorn interacting facor f3 domain"/>
    <property type="match status" value="2"/>
</dbReference>
<comment type="caution">
    <text evidence="10">The sequence shown here is derived from an EMBL/GenBank/DDBJ whole genome shotgun (WGS) entry which is preliminary data.</text>
</comment>
<evidence type="ECO:0000256" key="5">
    <source>
        <dbReference type="ARBA" id="ARBA00022723"/>
    </source>
</evidence>
<evidence type="ECO:0000256" key="1">
    <source>
        <dbReference type="ARBA" id="ARBA00001947"/>
    </source>
</evidence>
<dbReference type="Proteomes" id="UP001054252">
    <property type="component" value="Unassembled WGS sequence"/>
</dbReference>
<dbReference type="InterPro" id="IPR042097">
    <property type="entry name" value="Aminopeptidase_N-like_N_sf"/>
</dbReference>
<dbReference type="GO" id="GO:0008237">
    <property type="term" value="F:metallopeptidase activity"/>
    <property type="evidence" value="ECO:0007669"/>
    <property type="project" value="UniProtKB-KW"/>
</dbReference>
<dbReference type="PANTHER" id="PTHR46322">
    <property type="entry name" value="PUROMYCIN-SENSITIVE AMINOPEPTIDASE"/>
    <property type="match status" value="1"/>
</dbReference>
<evidence type="ECO:0000256" key="8">
    <source>
        <dbReference type="ARBA" id="ARBA00023049"/>
    </source>
</evidence>
<dbReference type="InterPro" id="IPR012779">
    <property type="entry name" value="Peptidase_M1_pepN"/>
</dbReference>
<dbReference type="GO" id="GO:0006508">
    <property type="term" value="P:proteolysis"/>
    <property type="evidence" value="ECO:0007669"/>
    <property type="project" value="UniProtKB-KW"/>
</dbReference>
<dbReference type="FunFam" id="3.30.2010.30:FF:000002">
    <property type="entry name" value="Putative aminopeptidase N"/>
    <property type="match status" value="1"/>
</dbReference>
<accession>A0AAV5KEY3</accession>
<keyword evidence="11" id="KW-1185">Reference proteome</keyword>
<protein>
    <recommendedName>
        <fullName evidence="9">Peptidase M1 membrane alanine aminopeptidase domain-containing protein</fullName>
    </recommendedName>
</protein>
<dbReference type="PANTHER" id="PTHR46322:SF1">
    <property type="entry name" value="PUROMYCIN-SENSITIVE AMINOPEPTIDASE"/>
    <property type="match status" value="1"/>
</dbReference>
<dbReference type="GO" id="GO:0009507">
    <property type="term" value="C:chloroplast"/>
    <property type="evidence" value="ECO:0007669"/>
    <property type="project" value="TreeGrafter"/>
</dbReference>
<dbReference type="GO" id="GO:0004177">
    <property type="term" value="F:aminopeptidase activity"/>
    <property type="evidence" value="ECO:0007669"/>
    <property type="project" value="UniProtKB-KW"/>
</dbReference>
<evidence type="ECO:0000256" key="6">
    <source>
        <dbReference type="ARBA" id="ARBA00022801"/>
    </source>
</evidence>
<dbReference type="Pfam" id="PF01433">
    <property type="entry name" value="Peptidase_M1"/>
    <property type="match status" value="1"/>
</dbReference>
<comment type="similarity">
    <text evidence="2">Belongs to the peptidase M1 family.</text>
</comment>
<keyword evidence="8" id="KW-0482">Metalloprotease</keyword>
<evidence type="ECO:0000259" key="9">
    <source>
        <dbReference type="Pfam" id="PF01433"/>
    </source>
</evidence>
<sequence length="330" mass="37355">MNTPKEIFLKDYKLPDYYFGTVDLKFSLGEEKTIVGSKITVYPRVEGSSAPLVLDGVDLKLLSIKVNGKELKEGEYSLESRHLTLPSPPNGTFTLEIVNEIYPQKNTSLEGGRHYALWEDPFKKPCYLFALVAGPLESRDDIFVTRSGRQVSLRIWTPAQDVPKTAHAMYSLKAAMKWDEDVFGLEYDLDLFNIVVVPDFMGAMENKSLNIFDSKLVLASPETATDADYAAILGVIGHEYFHNWTGNRVTCRDWFQLSLKEGLTVFRDQEFSSDMGSRTVKRIGDVSKLRNYQFPQDAGPMAHPVRPHSYIKMDNFYTGKILPSLILDSQ</sequence>
<dbReference type="AlphaFoldDB" id="A0AAV5KEY3"/>
<keyword evidence="7" id="KW-0862">Zinc</keyword>
<dbReference type="SUPFAM" id="SSF63737">
    <property type="entry name" value="Leukotriene A4 hydrolase N-terminal domain"/>
    <property type="match status" value="1"/>
</dbReference>
<keyword evidence="3" id="KW-0031">Aminopeptidase</keyword>
<reference evidence="10 11" key="1">
    <citation type="journal article" date="2021" name="Commun. Biol.">
        <title>The genome of Shorea leprosula (Dipterocarpaceae) highlights the ecological relevance of drought in aseasonal tropical rainforests.</title>
        <authorList>
            <person name="Ng K.K.S."/>
            <person name="Kobayashi M.J."/>
            <person name="Fawcett J.A."/>
            <person name="Hatakeyama M."/>
            <person name="Paape T."/>
            <person name="Ng C.H."/>
            <person name="Ang C.C."/>
            <person name="Tnah L.H."/>
            <person name="Lee C.T."/>
            <person name="Nishiyama T."/>
            <person name="Sese J."/>
            <person name="O'Brien M.J."/>
            <person name="Copetti D."/>
            <person name="Mohd Noor M.I."/>
            <person name="Ong R.C."/>
            <person name="Putra M."/>
            <person name="Sireger I.Z."/>
            <person name="Indrioko S."/>
            <person name="Kosugi Y."/>
            <person name="Izuno A."/>
            <person name="Isagi Y."/>
            <person name="Lee S.L."/>
            <person name="Shimizu K.K."/>
        </authorList>
    </citation>
    <scope>NUCLEOTIDE SEQUENCE [LARGE SCALE GENOMIC DNA]</scope>
    <source>
        <strain evidence="10">214</strain>
    </source>
</reference>
<keyword evidence="6" id="KW-0378">Hydrolase</keyword>
<proteinExistence type="inferred from homology"/>
<evidence type="ECO:0000256" key="3">
    <source>
        <dbReference type="ARBA" id="ARBA00022438"/>
    </source>
</evidence>
<evidence type="ECO:0000256" key="4">
    <source>
        <dbReference type="ARBA" id="ARBA00022670"/>
    </source>
</evidence>
<evidence type="ECO:0000313" key="10">
    <source>
        <dbReference type="EMBL" id="GKV23141.1"/>
    </source>
</evidence>
<dbReference type="Gene3D" id="3.30.2010.30">
    <property type="match status" value="1"/>
</dbReference>
<dbReference type="InterPro" id="IPR027268">
    <property type="entry name" value="Peptidase_M4/M1_CTD_sf"/>
</dbReference>
<dbReference type="InterPro" id="IPR014782">
    <property type="entry name" value="Peptidase_M1_dom"/>
</dbReference>
<dbReference type="SUPFAM" id="SSF55486">
    <property type="entry name" value="Metalloproteases ('zincins'), catalytic domain"/>
    <property type="match status" value="1"/>
</dbReference>
<comment type="cofactor">
    <cofactor evidence="1">
        <name>Zn(2+)</name>
        <dbReference type="ChEBI" id="CHEBI:29105"/>
    </cofactor>
</comment>
<dbReference type="Gene3D" id="1.10.390.10">
    <property type="entry name" value="Neutral Protease Domain 2"/>
    <property type="match status" value="1"/>
</dbReference>
<name>A0AAV5KEY3_9ROSI</name>
<evidence type="ECO:0000256" key="2">
    <source>
        <dbReference type="ARBA" id="ARBA00010136"/>
    </source>
</evidence>
<keyword evidence="5" id="KW-0479">Metal-binding</keyword>